<sequence length="133" mass="15408">MILYNGPDKRLRRYSIFMVVLAIFFLAPLVAEHTWEAGMVWQDGRTNESVPMMLKAMYLSLSICVFMGAKDPVRNAIIIDYSMISSLIHGLVMLYYSIILEWERTHLYGDVLMLLVLAVVLFFYHPRKIARSS</sequence>
<dbReference type="EMBL" id="VFIY01000006">
    <property type="protein sequence ID" value="TPD60660.1"/>
    <property type="molecule type" value="Genomic_DNA"/>
</dbReference>
<dbReference type="AlphaFoldDB" id="A0A501PJH2"/>
<dbReference type="Pfam" id="PF20337">
    <property type="entry name" value="DUF6632"/>
    <property type="match status" value="1"/>
</dbReference>
<evidence type="ECO:0000256" key="1">
    <source>
        <dbReference type="SAM" id="Phobius"/>
    </source>
</evidence>
<feature type="transmembrane region" description="Helical" evidence="1">
    <location>
        <begin position="105"/>
        <end position="124"/>
    </location>
</feature>
<keyword evidence="3" id="KW-1185">Reference proteome</keyword>
<dbReference type="RefSeq" id="WP_139940252.1">
    <property type="nucleotide sequence ID" value="NZ_JBHSYP010000008.1"/>
</dbReference>
<reference evidence="3" key="1">
    <citation type="submission" date="2019-06" db="EMBL/GenBank/DDBJ databases">
        <title>The complete genome of Emcibacter congregatus ZYLT.</title>
        <authorList>
            <person name="Zhao Z."/>
        </authorList>
    </citation>
    <scope>NUCLEOTIDE SEQUENCE [LARGE SCALE GENOMIC DNA]</scope>
    <source>
        <strain evidence="3">MCCC 1A06723</strain>
    </source>
</reference>
<feature type="transmembrane region" description="Helical" evidence="1">
    <location>
        <begin position="81"/>
        <end position="99"/>
    </location>
</feature>
<dbReference type="Proteomes" id="UP000319148">
    <property type="component" value="Unassembled WGS sequence"/>
</dbReference>
<dbReference type="InterPro" id="IPR046572">
    <property type="entry name" value="DUF6632"/>
</dbReference>
<feature type="transmembrane region" description="Helical" evidence="1">
    <location>
        <begin position="50"/>
        <end position="69"/>
    </location>
</feature>
<dbReference type="OrthoDB" id="118744at2"/>
<keyword evidence="1" id="KW-0472">Membrane</keyword>
<comment type="caution">
    <text evidence="2">The sequence shown here is derived from an EMBL/GenBank/DDBJ whole genome shotgun (WGS) entry which is preliminary data.</text>
</comment>
<accession>A0A501PJH2</accession>
<proteinExistence type="predicted"/>
<name>A0A501PJH2_9PROT</name>
<organism evidence="2 3">
    <name type="scientific">Emcibacter nanhaiensis</name>
    <dbReference type="NCBI Taxonomy" id="1505037"/>
    <lineage>
        <taxon>Bacteria</taxon>
        <taxon>Pseudomonadati</taxon>
        <taxon>Pseudomonadota</taxon>
        <taxon>Alphaproteobacteria</taxon>
        <taxon>Emcibacterales</taxon>
        <taxon>Emcibacteraceae</taxon>
        <taxon>Emcibacter</taxon>
    </lineage>
</organism>
<protein>
    <submittedName>
        <fullName evidence="2">Uncharacterized protein</fullName>
    </submittedName>
</protein>
<feature type="transmembrane region" description="Helical" evidence="1">
    <location>
        <begin position="12"/>
        <end position="30"/>
    </location>
</feature>
<evidence type="ECO:0000313" key="2">
    <source>
        <dbReference type="EMBL" id="TPD60660.1"/>
    </source>
</evidence>
<evidence type="ECO:0000313" key="3">
    <source>
        <dbReference type="Proteomes" id="UP000319148"/>
    </source>
</evidence>
<keyword evidence="1" id="KW-1133">Transmembrane helix</keyword>
<keyword evidence="1" id="KW-0812">Transmembrane</keyword>
<gene>
    <name evidence="2" type="ORF">FIV46_08005</name>
</gene>